<protein>
    <submittedName>
        <fullName evidence="2">General stress protein</fullName>
    </submittedName>
</protein>
<dbReference type="EMBL" id="JBHUGI010000024">
    <property type="protein sequence ID" value="MFD1928064.1"/>
    <property type="molecule type" value="Genomic_DNA"/>
</dbReference>
<dbReference type="Pfam" id="PF11181">
    <property type="entry name" value="YflT"/>
    <property type="match status" value="1"/>
</dbReference>
<gene>
    <name evidence="2" type="ORF">ACFSFY_08335</name>
</gene>
<dbReference type="RefSeq" id="WP_381537085.1">
    <property type="nucleotide sequence ID" value="NZ_JBHUGI010000024.1"/>
</dbReference>
<accession>A0ABW4SI11</accession>
<comment type="caution">
    <text evidence="2">The sequence shown here is derived from an EMBL/GenBank/DDBJ whole genome shotgun (WGS) entry which is preliminary data.</text>
</comment>
<evidence type="ECO:0000313" key="3">
    <source>
        <dbReference type="Proteomes" id="UP001597218"/>
    </source>
</evidence>
<proteinExistence type="predicted"/>
<organism evidence="2 3">
    <name type="scientific">Sporosarcina siberiensis</name>
    <dbReference type="NCBI Taxonomy" id="1365606"/>
    <lineage>
        <taxon>Bacteria</taxon>
        <taxon>Bacillati</taxon>
        <taxon>Bacillota</taxon>
        <taxon>Bacilli</taxon>
        <taxon>Bacillales</taxon>
        <taxon>Caryophanaceae</taxon>
        <taxon>Sporosarcina</taxon>
    </lineage>
</organism>
<evidence type="ECO:0000259" key="1">
    <source>
        <dbReference type="Pfam" id="PF11181"/>
    </source>
</evidence>
<keyword evidence="3" id="KW-1185">Reference proteome</keyword>
<evidence type="ECO:0000313" key="2">
    <source>
        <dbReference type="EMBL" id="MFD1928064.1"/>
    </source>
</evidence>
<reference evidence="3" key="1">
    <citation type="journal article" date="2019" name="Int. J. Syst. Evol. Microbiol.">
        <title>The Global Catalogue of Microorganisms (GCM) 10K type strain sequencing project: providing services to taxonomists for standard genome sequencing and annotation.</title>
        <authorList>
            <consortium name="The Broad Institute Genomics Platform"/>
            <consortium name="The Broad Institute Genome Sequencing Center for Infectious Disease"/>
            <person name="Wu L."/>
            <person name="Ma J."/>
        </authorList>
    </citation>
    <scope>NUCLEOTIDE SEQUENCE [LARGE SCALE GENOMIC DNA]</scope>
    <source>
        <strain evidence="3">CGMCC 4.7177</strain>
    </source>
</reference>
<sequence>MGNKKYVGSLHTENDVLDKIAELKDLGFKENDIYVITNNLDTLSIVRGLTDVDLRSSEGGWLKRFISFLSGDEPVKSAFIHMGFTQEEAERYFNEVKNGGFLLYVDQEYAKLMQQKTEFQTGYTDPNIGSNFTVNYGAIKNDKVNS</sequence>
<dbReference type="Proteomes" id="UP001597218">
    <property type="component" value="Unassembled WGS sequence"/>
</dbReference>
<feature type="domain" description="General stress protein 17M-like" evidence="1">
    <location>
        <begin position="7"/>
        <end position="99"/>
    </location>
</feature>
<name>A0ABW4SI11_9BACL</name>
<dbReference type="InterPro" id="IPR025889">
    <property type="entry name" value="GSP17M-like_dom"/>
</dbReference>